<dbReference type="InterPro" id="IPR001663">
    <property type="entry name" value="Rng_hydr_dOase-A"/>
</dbReference>
<dbReference type="PANTHER" id="PTHR43756:SF1">
    <property type="entry name" value="3-PHENYLPROPIONATE_CINNAMIC ACID DIOXYGENASE SUBUNIT ALPHA"/>
    <property type="match status" value="1"/>
</dbReference>
<comment type="similarity">
    <text evidence="1">Belongs to the bacterial ring-hydroxylating dioxygenase alpha subunit family.</text>
</comment>
<dbReference type="InterPro" id="IPR015879">
    <property type="entry name" value="Ring_hydroxy_dOase_asu_C_dom"/>
</dbReference>
<dbReference type="AlphaFoldDB" id="A0A975KD43"/>
<dbReference type="Pfam" id="PF00355">
    <property type="entry name" value="Rieske"/>
    <property type="match status" value="1"/>
</dbReference>
<dbReference type="Gene3D" id="2.102.10.10">
    <property type="entry name" value="Rieske [2Fe-2S] iron-sulphur domain"/>
    <property type="match status" value="1"/>
</dbReference>
<keyword evidence="4" id="KW-0560">Oxidoreductase</keyword>
<feature type="domain" description="Rieske" evidence="7">
    <location>
        <begin position="22"/>
        <end position="132"/>
    </location>
</feature>
<dbReference type="PROSITE" id="PS51296">
    <property type="entry name" value="RIESKE"/>
    <property type="match status" value="1"/>
</dbReference>
<dbReference type="Proteomes" id="UP000681425">
    <property type="component" value="Chromosome"/>
</dbReference>
<sequence>MEPYRSPEFYRLEQEKVFRRSWLLMCRVEEVPNPGDYVVKQIEVCKASIIIARGKDGTVRALHNVCSHRGNQVVLDEKGTGNRFMCRYHNWTYANDGRLLGVPDESAFFAIDKKECGLTKIACDVWEGFVFINLTPEPEVSLSEFLGEFGQYFKGVEYIAAEHPVIFRAVLDCNWKVLSDAFSESYHIPAIHQQTLGDTFASKANPFAHLLDAKIFGPHRVNSMFGNDQYQPQDSSLVEKLGQDALATGNAISAVSMETVEKFLAHPAVNPTKSASWSMDVNHIFPNTHIDSGQGGFFVHQYWPIEYNKTRHEATFYIHPPKNAVERFRTEQYIARVCEVLLEDLTNVARTQRGLESRAKDFMQLQDNEILIRHGIEEVIKWVEAETLRDALAL</sequence>
<accession>A0A975KD43</accession>
<keyword evidence="6" id="KW-0411">Iron-sulfur</keyword>
<keyword evidence="5" id="KW-0408">Iron</keyword>
<gene>
    <name evidence="8" type="ORF">KFK14_05105</name>
</gene>
<dbReference type="EMBL" id="CP073910">
    <property type="protein sequence ID" value="QUT08122.1"/>
    <property type="molecule type" value="Genomic_DNA"/>
</dbReference>
<dbReference type="PANTHER" id="PTHR43756">
    <property type="entry name" value="CHOLINE MONOOXYGENASE, CHLOROPLASTIC"/>
    <property type="match status" value="1"/>
</dbReference>
<dbReference type="GO" id="GO:0005506">
    <property type="term" value="F:iron ion binding"/>
    <property type="evidence" value="ECO:0007669"/>
    <property type="project" value="InterPro"/>
</dbReference>
<evidence type="ECO:0000256" key="6">
    <source>
        <dbReference type="ARBA" id="ARBA00023014"/>
    </source>
</evidence>
<organism evidence="8 9">
    <name type="scientific">Sphingobium phenoxybenzoativorans</name>
    <dbReference type="NCBI Taxonomy" id="1592790"/>
    <lineage>
        <taxon>Bacteria</taxon>
        <taxon>Pseudomonadati</taxon>
        <taxon>Pseudomonadota</taxon>
        <taxon>Alphaproteobacteria</taxon>
        <taxon>Sphingomonadales</taxon>
        <taxon>Sphingomonadaceae</taxon>
        <taxon>Sphingobium</taxon>
    </lineage>
</organism>
<evidence type="ECO:0000256" key="5">
    <source>
        <dbReference type="ARBA" id="ARBA00023004"/>
    </source>
</evidence>
<dbReference type="PRINTS" id="PR00090">
    <property type="entry name" value="RNGDIOXGNASE"/>
</dbReference>
<dbReference type="GO" id="GO:0051213">
    <property type="term" value="F:dioxygenase activity"/>
    <property type="evidence" value="ECO:0007669"/>
    <property type="project" value="UniProtKB-KW"/>
</dbReference>
<keyword evidence="9" id="KW-1185">Reference proteome</keyword>
<keyword evidence="3" id="KW-0479">Metal-binding</keyword>
<protein>
    <submittedName>
        <fullName evidence="8">Aromatic ring-hydroxylating dioxygenase subunit alpha</fullName>
    </submittedName>
</protein>
<dbReference type="InterPro" id="IPR017941">
    <property type="entry name" value="Rieske_2Fe-2S"/>
</dbReference>
<dbReference type="SUPFAM" id="SSF50022">
    <property type="entry name" value="ISP domain"/>
    <property type="match status" value="1"/>
</dbReference>
<dbReference type="KEGG" id="spph:KFK14_05105"/>
<dbReference type="InterPro" id="IPR036922">
    <property type="entry name" value="Rieske_2Fe-2S_sf"/>
</dbReference>
<evidence type="ECO:0000256" key="2">
    <source>
        <dbReference type="ARBA" id="ARBA00022714"/>
    </source>
</evidence>
<dbReference type="GO" id="GO:0051537">
    <property type="term" value="F:2 iron, 2 sulfur cluster binding"/>
    <property type="evidence" value="ECO:0007669"/>
    <property type="project" value="UniProtKB-KW"/>
</dbReference>
<evidence type="ECO:0000259" key="7">
    <source>
        <dbReference type="PROSITE" id="PS51296"/>
    </source>
</evidence>
<evidence type="ECO:0000256" key="3">
    <source>
        <dbReference type="ARBA" id="ARBA00022723"/>
    </source>
</evidence>
<evidence type="ECO:0000313" key="9">
    <source>
        <dbReference type="Proteomes" id="UP000681425"/>
    </source>
</evidence>
<reference evidence="8" key="1">
    <citation type="submission" date="2021-04" db="EMBL/GenBank/DDBJ databases">
        <title>Isolation of p-tert-butylphenol degrading bacteria Sphingobium phenoxybenzoativorans Tas13 from active sludge.</title>
        <authorList>
            <person name="Li Y."/>
        </authorList>
    </citation>
    <scope>NUCLEOTIDE SEQUENCE</scope>
    <source>
        <strain evidence="8">Tas13</strain>
    </source>
</reference>
<proteinExistence type="inferred from homology"/>
<keyword evidence="8" id="KW-0223">Dioxygenase</keyword>
<dbReference type="SUPFAM" id="SSF55961">
    <property type="entry name" value="Bet v1-like"/>
    <property type="match status" value="1"/>
</dbReference>
<name>A0A975KD43_9SPHN</name>
<dbReference type="Pfam" id="PF00848">
    <property type="entry name" value="Ring_hydroxyl_A"/>
    <property type="match status" value="1"/>
</dbReference>
<keyword evidence="2" id="KW-0001">2Fe-2S</keyword>
<evidence type="ECO:0000256" key="4">
    <source>
        <dbReference type="ARBA" id="ARBA00023002"/>
    </source>
</evidence>
<evidence type="ECO:0000256" key="1">
    <source>
        <dbReference type="ARBA" id="ARBA00008751"/>
    </source>
</evidence>
<dbReference type="CDD" id="cd00680">
    <property type="entry name" value="RHO_alpha_C"/>
    <property type="match status" value="1"/>
</dbReference>
<dbReference type="Gene3D" id="3.90.380.10">
    <property type="entry name" value="Naphthalene 1,2-dioxygenase Alpha Subunit, Chain A, domain 1"/>
    <property type="match status" value="1"/>
</dbReference>
<dbReference type="CDD" id="cd03469">
    <property type="entry name" value="Rieske_RO_Alpha_N"/>
    <property type="match status" value="1"/>
</dbReference>
<evidence type="ECO:0000313" key="8">
    <source>
        <dbReference type="EMBL" id="QUT08122.1"/>
    </source>
</evidence>